<dbReference type="AlphaFoldDB" id="A0A2M8HBV4"/>
<dbReference type="GO" id="GO:0005829">
    <property type="term" value="C:cytosol"/>
    <property type="evidence" value="ECO:0007669"/>
    <property type="project" value="TreeGrafter"/>
</dbReference>
<proteinExistence type="predicted"/>
<name>A0A2M8HBV4_9GAMM</name>
<evidence type="ECO:0000256" key="2">
    <source>
        <dbReference type="ARBA" id="ARBA00022679"/>
    </source>
</evidence>
<keyword evidence="1" id="KW-0328">Glycosyltransferase</keyword>
<comment type="caution">
    <text evidence="3">The sequence shown here is derived from an EMBL/GenBank/DDBJ whole genome shotgun (WGS) entry which is preliminary data.</text>
</comment>
<dbReference type="RefSeq" id="WP_100858886.1">
    <property type="nucleotide sequence ID" value="NZ_PGCP01000005.1"/>
</dbReference>
<organism evidence="3 4">
    <name type="scientific">Aeromonas lusitana</name>
    <dbReference type="NCBI Taxonomy" id="931529"/>
    <lineage>
        <taxon>Bacteria</taxon>
        <taxon>Pseudomonadati</taxon>
        <taxon>Pseudomonadota</taxon>
        <taxon>Gammaproteobacteria</taxon>
        <taxon>Aeromonadales</taxon>
        <taxon>Aeromonadaceae</taxon>
        <taxon>Aeromonas</taxon>
    </lineage>
</organism>
<dbReference type="GO" id="GO:0008713">
    <property type="term" value="F:ADP-heptose-lipopolysaccharide heptosyltransferase activity"/>
    <property type="evidence" value="ECO:0007669"/>
    <property type="project" value="TreeGrafter"/>
</dbReference>
<dbReference type="OrthoDB" id="9781892at2"/>
<dbReference type="SUPFAM" id="SSF53756">
    <property type="entry name" value="UDP-Glycosyltransferase/glycogen phosphorylase"/>
    <property type="match status" value="1"/>
</dbReference>
<dbReference type="GO" id="GO:0009244">
    <property type="term" value="P:lipopolysaccharide core region biosynthetic process"/>
    <property type="evidence" value="ECO:0007669"/>
    <property type="project" value="TreeGrafter"/>
</dbReference>
<protein>
    <submittedName>
        <fullName evidence="3">Heptosyltransferase</fullName>
    </submittedName>
</protein>
<dbReference type="Pfam" id="PF01075">
    <property type="entry name" value="Glyco_transf_9"/>
    <property type="match status" value="1"/>
</dbReference>
<dbReference type="InterPro" id="IPR002201">
    <property type="entry name" value="Glyco_trans_9"/>
</dbReference>
<sequence length="372" mass="41137">MSTIKDALRRFDGQRRCWTQGLERAFLAWLARRGTLASTGQPVRRVLIIRSTNRIGNNLFLLPFLQAVRGEHPDAEIELVCSGGALLPFFAQCRLQRLHLLRLQGKHLLAALPALWRLRRQHYDRVYVPFASSTDHLIAAWVRAGEKIGFDDAKGDALFEHPQAPDDNCHYAHQPLQLLGKRASLAHQIELGRALHRASPQLAALKHAQPDRPLIGFFTGARKGKGLSQPQWQRLLRDLRRHSPDALLIQLTDPADPMPPLGDCQLTLPSLAELVRFTRGLCLFVSCDTGPLHLAAASGVPCLGLFTQTEPGRYGCLGAQHLNLKIGDPDAIPLDARWLAQSLAQPPALPWPAAPRFIPHASKPGTLTLLAP</sequence>
<evidence type="ECO:0000313" key="3">
    <source>
        <dbReference type="EMBL" id="PJC94057.1"/>
    </source>
</evidence>
<dbReference type="Gene3D" id="3.40.50.2000">
    <property type="entry name" value="Glycogen Phosphorylase B"/>
    <property type="match status" value="2"/>
</dbReference>
<evidence type="ECO:0000256" key="1">
    <source>
        <dbReference type="ARBA" id="ARBA00022676"/>
    </source>
</evidence>
<dbReference type="Proteomes" id="UP000232060">
    <property type="component" value="Unassembled WGS sequence"/>
</dbReference>
<dbReference type="PANTHER" id="PTHR30160">
    <property type="entry name" value="TETRAACYLDISACCHARIDE 4'-KINASE-RELATED"/>
    <property type="match status" value="1"/>
</dbReference>
<dbReference type="InterPro" id="IPR051199">
    <property type="entry name" value="LPS_LOS_Heptosyltrfase"/>
</dbReference>
<keyword evidence="2 3" id="KW-0808">Transferase</keyword>
<gene>
    <name evidence="3" type="ORF">CUC44_04960</name>
</gene>
<reference evidence="3 4" key="1">
    <citation type="submission" date="2017-11" db="EMBL/GenBank/DDBJ databases">
        <title>Draft genome sequence of environmental isolate Aeromonas lusitania sp. nov. MDC 2473.</title>
        <authorList>
            <person name="Colston S.M."/>
            <person name="Navarro A."/>
            <person name="Martinez-Murcia A.J."/>
            <person name="Graf J."/>
        </authorList>
    </citation>
    <scope>NUCLEOTIDE SEQUENCE [LARGE SCALE GENOMIC DNA]</scope>
    <source>
        <strain evidence="3 4">MDC 2473</strain>
    </source>
</reference>
<keyword evidence="4" id="KW-1185">Reference proteome</keyword>
<dbReference type="EMBL" id="PGCP01000005">
    <property type="protein sequence ID" value="PJC94057.1"/>
    <property type="molecule type" value="Genomic_DNA"/>
</dbReference>
<evidence type="ECO:0000313" key="4">
    <source>
        <dbReference type="Proteomes" id="UP000232060"/>
    </source>
</evidence>
<dbReference type="PANTHER" id="PTHR30160:SF1">
    <property type="entry name" value="LIPOPOLYSACCHARIDE 1,2-N-ACETYLGLUCOSAMINETRANSFERASE-RELATED"/>
    <property type="match status" value="1"/>
</dbReference>
<accession>A0A2M8HBV4</accession>